<keyword evidence="4" id="KW-1133">Transmembrane helix</keyword>
<feature type="transmembrane region" description="Helical" evidence="4">
    <location>
        <begin position="17"/>
        <end position="37"/>
    </location>
</feature>
<dbReference type="PANTHER" id="PTHR44227:SF3">
    <property type="entry name" value="PROTEIN O-MANNOSYL-TRANSFERASE TMTC4"/>
    <property type="match status" value="1"/>
</dbReference>
<reference evidence="5 6" key="1">
    <citation type="submission" date="2019-12" db="EMBL/GenBank/DDBJ databases">
        <title>Comparative genomics gives insights into the taxonomy of the Azoarcus-Aromatoleum group and reveals separate origins of nif in the plant-associated Azoarcus and non-plant-associated Aromatoleum sub-groups.</title>
        <authorList>
            <person name="Lafos M."/>
            <person name="Maluk M."/>
            <person name="Batista M."/>
            <person name="Junghare M."/>
            <person name="Carmona M."/>
            <person name="Faoro H."/>
            <person name="Cruz L.M."/>
            <person name="Battistoni F."/>
            <person name="De Souza E."/>
            <person name="Pedrosa F."/>
            <person name="Chen W.-M."/>
            <person name="Poole P.S."/>
            <person name="Dixon R.A."/>
            <person name="James E.K."/>
        </authorList>
    </citation>
    <scope>NUCLEOTIDE SEQUENCE [LARGE SCALE GENOMIC DNA]</scope>
    <source>
        <strain evidence="5 6">T</strain>
    </source>
</reference>
<evidence type="ECO:0000313" key="6">
    <source>
        <dbReference type="Proteomes" id="UP000634522"/>
    </source>
</evidence>
<evidence type="ECO:0000256" key="4">
    <source>
        <dbReference type="SAM" id="Phobius"/>
    </source>
</evidence>
<organism evidence="5 6">
    <name type="scientific">Aromatoleum toluolicum</name>
    <dbReference type="NCBI Taxonomy" id="90060"/>
    <lineage>
        <taxon>Bacteria</taxon>
        <taxon>Pseudomonadati</taxon>
        <taxon>Pseudomonadota</taxon>
        <taxon>Betaproteobacteria</taxon>
        <taxon>Rhodocyclales</taxon>
        <taxon>Rhodocyclaceae</taxon>
        <taxon>Aromatoleum</taxon>
    </lineage>
</organism>
<dbReference type="Pfam" id="PF00515">
    <property type="entry name" value="TPR_1"/>
    <property type="match status" value="2"/>
</dbReference>
<dbReference type="RefSeq" id="WP_169142424.1">
    <property type="nucleotide sequence ID" value="NZ_WTVS01000056.1"/>
</dbReference>
<dbReference type="InterPro" id="IPR052346">
    <property type="entry name" value="O-mannosyl-transferase_TMTC"/>
</dbReference>
<feature type="repeat" description="TPR" evidence="3">
    <location>
        <begin position="437"/>
        <end position="470"/>
    </location>
</feature>
<dbReference type="Gene3D" id="1.25.40.10">
    <property type="entry name" value="Tetratricopeptide repeat domain"/>
    <property type="match status" value="3"/>
</dbReference>
<feature type="transmembrane region" description="Helical" evidence="4">
    <location>
        <begin position="396"/>
        <end position="414"/>
    </location>
</feature>
<keyword evidence="4" id="KW-0472">Membrane</keyword>
<dbReference type="EMBL" id="WTVS01000056">
    <property type="protein sequence ID" value="NMF99880.1"/>
    <property type="molecule type" value="Genomic_DNA"/>
</dbReference>
<dbReference type="PROSITE" id="PS50293">
    <property type="entry name" value="TPR_REGION"/>
    <property type="match status" value="2"/>
</dbReference>
<dbReference type="PANTHER" id="PTHR44227">
    <property type="match status" value="1"/>
</dbReference>
<feature type="transmembrane region" description="Helical" evidence="4">
    <location>
        <begin position="314"/>
        <end position="335"/>
    </location>
</feature>
<protein>
    <submittedName>
        <fullName evidence="5">Tetratricopeptide repeat protein</fullName>
    </submittedName>
</protein>
<evidence type="ECO:0000256" key="2">
    <source>
        <dbReference type="ARBA" id="ARBA00022803"/>
    </source>
</evidence>
<sequence length="690" mass="75081">MPNTTAQPEVQRSRFRLLQPCLIALPLLAIAIAYHAAPQNGFHLDDAVNIVGHGSMHIAELDVASLRRAAAEAHLPHRVLPNLSLAIDWWRGDGAPAPFQLTNILIHAATALAVLAFLLTTFRCAGLPERGAWITAATATTLWAVHPIQVQAVTYIVQRMASMAALFMLVTLIAYVRARAAPRRWPWYGVAGVAAVAACLSKETAYILPALVLLAEYTLCRKPGERIRSRVDHLLLALPVVVAVYAIVDLAILHGPLSDYVMAGYASRDFTPTERLLTQPRVIFFHLGQILLPLPGRFSIEHAFPTSTSLWQPWTTAVAIAGIAAWIAGGIWLALRSKFPVAGFLVLWVPATLAIESSIVPLEMVFEHRMYLPSVGLAGLAGLGLHQLADTRFRPAAIVLAAIAMLGFLAATIVRVPTWRTPVSLYEHAVRNAPDAPRAWTNLATAYEGQDRTTDAIAAYTKALEIDPARALAYLNRGSSYRKRGDLAAAEADYQKFIRLEAGDYRGPFALGSLYAASGRYDDAARWLDLADRLNPRSALPARELANVYFATGRPDATIRALELTRARDAAMADAPYFTLLGAAHGRLGRFDQAIDAFDRALQIDPALGGARLNRGFAHLRSGNPREALSDFDAVIAQSPDIARAHYGRAEALTQLGRHREALEAGQRSLVLDPTDERTARLVSELGTVQ</sequence>
<dbReference type="PROSITE" id="PS50005">
    <property type="entry name" value="TPR"/>
    <property type="match status" value="5"/>
</dbReference>
<feature type="transmembrane region" description="Helical" evidence="4">
    <location>
        <begin position="234"/>
        <end position="253"/>
    </location>
</feature>
<evidence type="ECO:0000256" key="3">
    <source>
        <dbReference type="PROSITE-ProRule" id="PRU00339"/>
    </source>
</evidence>
<keyword evidence="2 3" id="KW-0802">TPR repeat</keyword>
<dbReference type="Proteomes" id="UP000634522">
    <property type="component" value="Unassembled WGS sequence"/>
</dbReference>
<gene>
    <name evidence="5" type="ORF">GPA27_21120</name>
</gene>
<feature type="repeat" description="TPR" evidence="3">
    <location>
        <begin position="643"/>
        <end position="676"/>
    </location>
</feature>
<feature type="transmembrane region" description="Helical" evidence="4">
    <location>
        <begin position="370"/>
        <end position="389"/>
    </location>
</feature>
<feature type="repeat" description="TPR" evidence="3">
    <location>
        <begin position="505"/>
        <end position="538"/>
    </location>
</feature>
<accession>A0ABX1NL41</accession>
<dbReference type="SUPFAM" id="SSF48452">
    <property type="entry name" value="TPR-like"/>
    <property type="match status" value="1"/>
</dbReference>
<evidence type="ECO:0000256" key="1">
    <source>
        <dbReference type="ARBA" id="ARBA00022737"/>
    </source>
</evidence>
<keyword evidence="1" id="KW-0677">Repeat</keyword>
<feature type="repeat" description="TPR" evidence="3">
    <location>
        <begin position="471"/>
        <end position="504"/>
    </location>
</feature>
<dbReference type="SMART" id="SM00028">
    <property type="entry name" value="TPR"/>
    <property type="match status" value="6"/>
</dbReference>
<feature type="repeat" description="TPR" evidence="3">
    <location>
        <begin position="575"/>
        <end position="608"/>
    </location>
</feature>
<feature type="transmembrane region" description="Helical" evidence="4">
    <location>
        <begin position="342"/>
        <end position="364"/>
    </location>
</feature>
<comment type="caution">
    <text evidence="5">The sequence shown here is derived from an EMBL/GenBank/DDBJ whole genome shotgun (WGS) entry which is preliminary data.</text>
</comment>
<dbReference type="Pfam" id="PF13432">
    <property type="entry name" value="TPR_16"/>
    <property type="match status" value="2"/>
</dbReference>
<keyword evidence="4" id="KW-0812">Transmembrane</keyword>
<dbReference type="InterPro" id="IPR019734">
    <property type="entry name" value="TPR_rpt"/>
</dbReference>
<keyword evidence="6" id="KW-1185">Reference proteome</keyword>
<dbReference type="InterPro" id="IPR011990">
    <property type="entry name" value="TPR-like_helical_dom_sf"/>
</dbReference>
<name>A0ABX1NL41_9RHOO</name>
<feature type="transmembrane region" description="Helical" evidence="4">
    <location>
        <begin position="99"/>
        <end position="119"/>
    </location>
</feature>
<proteinExistence type="predicted"/>
<feature type="transmembrane region" description="Helical" evidence="4">
    <location>
        <begin position="156"/>
        <end position="176"/>
    </location>
</feature>
<evidence type="ECO:0000313" key="5">
    <source>
        <dbReference type="EMBL" id="NMF99880.1"/>
    </source>
</evidence>